<reference evidence="3 4" key="1">
    <citation type="submission" date="2010-05" db="EMBL/GenBank/DDBJ databases">
        <title>The Genome Sequence of Thecamonas trahens ATCC 50062.</title>
        <authorList>
            <consortium name="The Broad Institute Genome Sequencing Platform"/>
            <person name="Russ C."/>
            <person name="Cuomo C."/>
            <person name="Shea T."/>
            <person name="Young S.K."/>
            <person name="Zeng Q."/>
            <person name="Koehrsen M."/>
            <person name="Haas B."/>
            <person name="Borodovsky M."/>
            <person name="Guigo R."/>
            <person name="Alvarado L."/>
            <person name="Berlin A."/>
            <person name="Bochicchio J."/>
            <person name="Borenstein D."/>
            <person name="Chapman S."/>
            <person name="Chen Z."/>
            <person name="Freedman E."/>
            <person name="Gellesch M."/>
            <person name="Goldberg J."/>
            <person name="Griggs A."/>
            <person name="Gujja S."/>
            <person name="Heilman E."/>
            <person name="Heiman D."/>
            <person name="Hepburn T."/>
            <person name="Howarth C."/>
            <person name="Jen D."/>
            <person name="Larson L."/>
            <person name="Mehta T."/>
            <person name="Park D."/>
            <person name="Pearson M."/>
            <person name="Roberts A."/>
            <person name="Saif S."/>
            <person name="Shenoy N."/>
            <person name="Sisk P."/>
            <person name="Stolte C."/>
            <person name="Sykes S."/>
            <person name="Thomson T."/>
            <person name="Walk T."/>
            <person name="White J."/>
            <person name="Yandava C."/>
            <person name="Burger G."/>
            <person name="Gray M.W."/>
            <person name="Holland P.W.H."/>
            <person name="King N."/>
            <person name="Lang F.B.F."/>
            <person name="Roger A.J."/>
            <person name="Ruiz-Trillo I."/>
            <person name="Lander E."/>
            <person name="Nusbaum C."/>
        </authorList>
    </citation>
    <scope>NUCLEOTIDE SEQUENCE [LARGE SCALE GENOMIC DNA]</scope>
    <source>
        <strain evidence="3 4">ATCC 50062</strain>
    </source>
</reference>
<dbReference type="Gene3D" id="3.40.800.20">
    <property type="entry name" value="Histone deacetylase domain"/>
    <property type="match status" value="1"/>
</dbReference>
<dbReference type="InterPro" id="IPR023696">
    <property type="entry name" value="Ureohydrolase_dom_sf"/>
</dbReference>
<protein>
    <submittedName>
        <fullName evidence="3">Class II RPD3 type histone deacetylase</fullName>
    </submittedName>
</protein>
<dbReference type="SUPFAM" id="SSF52768">
    <property type="entry name" value="Arginase/deacetylase"/>
    <property type="match status" value="1"/>
</dbReference>
<organism evidence="3 4">
    <name type="scientific">Thecamonas trahens ATCC 50062</name>
    <dbReference type="NCBI Taxonomy" id="461836"/>
    <lineage>
        <taxon>Eukaryota</taxon>
        <taxon>Apusozoa</taxon>
        <taxon>Apusomonadida</taxon>
        <taxon>Apusomonadidae</taxon>
        <taxon>Thecamonas</taxon>
    </lineage>
</organism>
<sequence length="445" mass="46929">MSYVNYYYYMHGITPPSPSPPPSPPLSLLSSPPAAPSALHASLGVIYDDRMLAHAPKYTGHPERPERLTAVMDRLRADALLDSARVMAGVEADEDDLALVHSREHIAQVQGLSALPQREARLLMRKLDSIYFNELSPLAASVAAGSTVAITHAVLAGELDAGVAVVRPPGHHAEPSETKGFCFYNNVAVAAAAALKSGAASRVLILDWDVHHGNGTQRMFEYSPDVLYISLHRFDHGRFYPGTRYGGPTSIGFGAGKGYSVNIGWNHRDFRPRPKAFVFDMSPDAPDAPAEPDEPETPAHNTAPGDAEYMAAFSSLVMPIATEFDPDLVLISAGFDAAVGDPLGECEVTPQGYAFMVHALSSLPSAKVVIALEGGYNLEAISVSMSASVSALVDAAAPDGPDTSASGPSGSSPPLLAPHPSALRSIATVAAVLAPHWKCLPDPSS</sequence>
<dbReference type="PRINTS" id="PR01270">
    <property type="entry name" value="HDASUPER"/>
</dbReference>
<dbReference type="GO" id="GO:0004407">
    <property type="term" value="F:histone deacetylase activity"/>
    <property type="evidence" value="ECO:0007669"/>
    <property type="project" value="TreeGrafter"/>
</dbReference>
<name>A0A0L0D314_THETB</name>
<dbReference type="RefSeq" id="XP_013760013.1">
    <property type="nucleotide sequence ID" value="XM_013904559.1"/>
</dbReference>
<keyword evidence="4" id="KW-1185">Reference proteome</keyword>
<dbReference type="OMA" id="NITHYRT"/>
<dbReference type="PANTHER" id="PTHR10625">
    <property type="entry name" value="HISTONE DEACETYLASE HDAC1-RELATED"/>
    <property type="match status" value="1"/>
</dbReference>
<dbReference type="InterPro" id="IPR023801">
    <property type="entry name" value="His_deacetylse_dom"/>
</dbReference>
<dbReference type="eggNOG" id="KOG1343">
    <property type="taxonomic scope" value="Eukaryota"/>
</dbReference>
<feature type="region of interest" description="Disordered" evidence="1">
    <location>
        <begin position="281"/>
        <end position="305"/>
    </location>
</feature>
<dbReference type="Pfam" id="PF00850">
    <property type="entry name" value="Hist_deacetyl"/>
    <property type="match status" value="1"/>
</dbReference>
<dbReference type="EMBL" id="GL349444">
    <property type="protein sequence ID" value="KNC46732.1"/>
    <property type="molecule type" value="Genomic_DNA"/>
</dbReference>
<feature type="domain" description="Histone deacetylase" evidence="2">
    <location>
        <begin position="61"/>
        <end position="391"/>
    </location>
</feature>
<dbReference type="GO" id="GO:0040029">
    <property type="term" value="P:epigenetic regulation of gene expression"/>
    <property type="evidence" value="ECO:0007669"/>
    <property type="project" value="TreeGrafter"/>
</dbReference>
<dbReference type="PANTHER" id="PTHR10625:SF25">
    <property type="entry name" value="HISTONE DEACETYLASE 18-RELATED"/>
    <property type="match status" value="1"/>
</dbReference>
<evidence type="ECO:0000313" key="3">
    <source>
        <dbReference type="EMBL" id="KNC46732.1"/>
    </source>
</evidence>
<dbReference type="InterPro" id="IPR037138">
    <property type="entry name" value="His_deacetylse_dom_sf"/>
</dbReference>
<evidence type="ECO:0000313" key="4">
    <source>
        <dbReference type="Proteomes" id="UP000054408"/>
    </source>
</evidence>
<dbReference type="AlphaFoldDB" id="A0A0L0D314"/>
<accession>A0A0L0D314</accession>
<dbReference type="InterPro" id="IPR000286">
    <property type="entry name" value="HDACs"/>
</dbReference>
<proteinExistence type="predicted"/>
<evidence type="ECO:0000259" key="2">
    <source>
        <dbReference type="Pfam" id="PF00850"/>
    </source>
</evidence>
<dbReference type="GO" id="GO:0000118">
    <property type="term" value="C:histone deacetylase complex"/>
    <property type="evidence" value="ECO:0007669"/>
    <property type="project" value="TreeGrafter"/>
</dbReference>
<dbReference type="GeneID" id="25562783"/>
<dbReference type="GO" id="GO:0005737">
    <property type="term" value="C:cytoplasm"/>
    <property type="evidence" value="ECO:0007669"/>
    <property type="project" value="TreeGrafter"/>
</dbReference>
<dbReference type="STRING" id="461836.A0A0L0D314"/>
<dbReference type="OrthoDB" id="424012at2759"/>
<evidence type="ECO:0000256" key="1">
    <source>
        <dbReference type="SAM" id="MobiDB-lite"/>
    </source>
</evidence>
<gene>
    <name evidence="3" type="ORF">AMSG_03159</name>
</gene>
<dbReference type="Proteomes" id="UP000054408">
    <property type="component" value="Unassembled WGS sequence"/>
</dbReference>